<dbReference type="SUPFAM" id="SSF48452">
    <property type="entry name" value="TPR-like"/>
    <property type="match status" value="1"/>
</dbReference>
<feature type="region of interest" description="Disordered" evidence="2">
    <location>
        <begin position="166"/>
        <end position="195"/>
    </location>
</feature>
<dbReference type="SMART" id="SM00028">
    <property type="entry name" value="TPR"/>
    <property type="match status" value="3"/>
</dbReference>
<dbReference type="PROSITE" id="PS50005">
    <property type="entry name" value="TPR"/>
    <property type="match status" value="1"/>
</dbReference>
<evidence type="ECO:0000256" key="2">
    <source>
        <dbReference type="SAM" id="MobiDB-lite"/>
    </source>
</evidence>
<dbReference type="Proteomes" id="UP000295382">
    <property type="component" value="Unassembled WGS sequence"/>
</dbReference>
<dbReference type="PROSITE" id="PS50293">
    <property type="entry name" value="TPR_REGION"/>
    <property type="match status" value="1"/>
</dbReference>
<evidence type="ECO:0000313" key="3">
    <source>
        <dbReference type="EMBL" id="TCS37735.1"/>
    </source>
</evidence>
<protein>
    <submittedName>
        <fullName evidence="3">Tetratricopeptide repeat protein</fullName>
    </submittedName>
</protein>
<sequence length="195" mass="21881">MELQTSDLDADELLHLAIQASQSDRHDQAITYLKRAMAKAPENADIYYFLGAEHAQIGLYERAMEEMAQALELNPALHTARFQLGLLYLTSGRVEPSLQTLQPLEELGEQSYFYWFALGLGHLIRDEFADCKRTLEQGIGLNQANPALNNDMQRILDAMKDKIDAPTDAPVEEAEAGGGNLWLSAYQKDDDETQH</sequence>
<accession>A0A4R3HZN1</accession>
<gene>
    <name evidence="3" type="ORF">EDC30_10327</name>
</gene>
<keyword evidence="1" id="KW-0802">TPR repeat</keyword>
<dbReference type="InterPro" id="IPR019734">
    <property type="entry name" value="TPR_rpt"/>
</dbReference>
<dbReference type="Pfam" id="PF14559">
    <property type="entry name" value="TPR_19"/>
    <property type="match status" value="1"/>
</dbReference>
<comment type="caution">
    <text evidence="3">The sequence shown here is derived from an EMBL/GenBank/DDBJ whole genome shotgun (WGS) entry which is preliminary data.</text>
</comment>
<dbReference type="AlphaFoldDB" id="A0A4R3HZN1"/>
<evidence type="ECO:0000313" key="4">
    <source>
        <dbReference type="Proteomes" id="UP000295382"/>
    </source>
</evidence>
<dbReference type="PANTHER" id="PTHR12558:SF13">
    <property type="entry name" value="CELL DIVISION CYCLE PROTEIN 27 HOMOLOG"/>
    <property type="match status" value="1"/>
</dbReference>
<dbReference type="InterPro" id="IPR011990">
    <property type="entry name" value="TPR-like_helical_dom_sf"/>
</dbReference>
<feature type="repeat" description="TPR" evidence="1">
    <location>
        <begin position="44"/>
        <end position="77"/>
    </location>
</feature>
<dbReference type="Gene3D" id="1.25.40.10">
    <property type="entry name" value="Tetratricopeptide repeat domain"/>
    <property type="match status" value="1"/>
</dbReference>
<evidence type="ECO:0000256" key="1">
    <source>
        <dbReference type="PROSITE-ProRule" id="PRU00339"/>
    </source>
</evidence>
<proteinExistence type="predicted"/>
<reference evidence="3 4" key="1">
    <citation type="submission" date="2019-03" db="EMBL/GenBank/DDBJ databases">
        <title>Genomic Encyclopedia of Type Strains, Phase IV (KMG-IV): sequencing the most valuable type-strain genomes for metagenomic binning, comparative biology and taxonomic classification.</title>
        <authorList>
            <person name="Goeker M."/>
        </authorList>
    </citation>
    <scope>NUCLEOTIDE SEQUENCE [LARGE SCALE GENOMIC DNA]</scope>
    <source>
        <strain evidence="3 4">DSM 7445</strain>
    </source>
</reference>
<organism evidence="3 4">
    <name type="scientific">Paucimonas lemoignei</name>
    <name type="common">Pseudomonas lemoignei</name>
    <dbReference type="NCBI Taxonomy" id="29443"/>
    <lineage>
        <taxon>Bacteria</taxon>
        <taxon>Pseudomonadati</taxon>
        <taxon>Pseudomonadota</taxon>
        <taxon>Betaproteobacteria</taxon>
        <taxon>Burkholderiales</taxon>
        <taxon>Burkholderiaceae</taxon>
        <taxon>Paucimonas</taxon>
    </lineage>
</organism>
<dbReference type="EMBL" id="SLZQ01000003">
    <property type="protein sequence ID" value="TCS37735.1"/>
    <property type="molecule type" value="Genomic_DNA"/>
</dbReference>
<dbReference type="PANTHER" id="PTHR12558">
    <property type="entry name" value="CELL DIVISION CYCLE 16,23,27"/>
    <property type="match status" value="1"/>
</dbReference>
<name>A0A4R3HZN1_PAULE</name>
<keyword evidence="4" id="KW-1185">Reference proteome</keyword>
<dbReference type="OrthoDB" id="9814129at2"/>
<dbReference type="RefSeq" id="WP_132257819.1">
    <property type="nucleotide sequence ID" value="NZ_SLZQ01000003.1"/>
</dbReference>